<dbReference type="Proteomes" id="UP000002009">
    <property type="component" value="Chromosome 2"/>
</dbReference>
<keyword evidence="3 6" id="KW-1133">Transmembrane helix</keyword>
<dbReference type="PANTHER" id="PTHR30266:SF2">
    <property type="entry name" value="LARGE-CONDUCTANCE MECHANOSENSITIVE CHANNEL"/>
    <property type="match status" value="1"/>
</dbReference>
<evidence type="ECO:0000256" key="1">
    <source>
        <dbReference type="ARBA" id="ARBA00004141"/>
    </source>
</evidence>
<keyword evidence="2 6" id="KW-0812">Transmembrane</keyword>
<dbReference type="RefSeq" id="XP_002500156.1">
    <property type="nucleotide sequence ID" value="XM_002500110.1"/>
</dbReference>
<reference evidence="7 8" key="1">
    <citation type="journal article" date="2009" name="Science">
        <title>Green evolution and dynamic adaptations revealed by genomes of the marine picoeukaryotes Micromonas.</title>
        <authorList>
            <person name="Worden A.Z."/>
            <person name="Lee J.H."/>
            <person name="Mock T."/>
            <person name="Rouze P."/>
            <person name="Simmons M.P."/>
            <person name="Aerts A.L."/>
            <person name="Allen A.E."/>
            <person name="Cuvelier M.L."/>
            <person name="Derelle E."/>
            <person name="Everett M.V."/>
            <person name="Foulon E."/>
            <person name="Grimwood J."/>
            <person name="Gundlach H."/>
            <person name="Henrissat B."/>
            <person name="Napoli C."/>
            <person name="McDonald S.M."/>
            <person name="Parker M.S."/>
            <person name="Rombauts S."/>
            <person name="Salamov A."/>
            <person name="Von Dassow P."/>
            <person name="Badger J.H."/>
            <person name="Coutinho P.M."/>
            <person name="Demir E."/>
            <person name="Dubchak I."/>
            <person name="Gentemann C."/>
            <person name="Eikrem W."/>
            <person name="Gready J.E."/>
            <person name="John U."/>
            <person name="Lanier W."/>
            <person name="Lindquist E.A."/>
            <person name="Lucas S."/>
            <person name="Mayer K.F."/>
            <person name="Moreau H."/>
            <person name="Not F."/>
            <person name="Otillar R."/>
            <person name="Panaud O."/>
            <person name="Pangilinan J."/>
            <person name="Paulsen I."/>
            <person name="Piegu B."/>
            <person name="Poliakov A."/>
            <person name="Robbens S."/>
            <person name="Schmutz J."/>
            <person name="Toulza E."/>
            <person name="Wyss T."/>
            <person name="Zelensky A."/>
            <person name="Zhou K."/>
            <person name="Armbrust E.V."/>
            <person name="Bhattacharya D."/>
            <person name="Goodenough U.W."/>
            <person name="Van de Peer Y."/>
            <person name="Grigoriev I.V."/>
        </authorList>
    </citation>
    <scope>NUCLEOTIDE SEQUENCE [LARGE SCALE GENOMIC DNA]</scope>
    <source>
        <strain evidence="8">RCC299 / NOUM17</strain>
    </source>
</reference>
<dbReference type="InParanoid" id="C1DYF1"/>
<sequence length="187" mass="20984">MSRPEAEECLLEDAAPSTAGDDERSHDFRYIRRMAREEARQVRRRVKRVLLFEQLNNFVLSSQAVPVAVGFVFGSCLKNNVDAFVSSFVAPSIAAIGSLQHLRDMHFTVNHSIFPVGVFVESMFETAITILALFYLIVVPMSMFTSLKYVPLRTCEECASWVKETAKRCPSCGQPTNFRPATAALRT</sequence>
<feature type="transmembrane region" description="Helical" evidence="6">
    <location>
        <begin position="84"/>
        <end position="102"/>
    </location>
</feature>
<dbReference type="EMBL" id="CP001323">
    <property type="protein sequence ID" value="ACO61414.1"/>
    <property type="molecule type" value="Genomic_DNA"/>
</dbReference>
<evidence type="ECO:0000256" key="3">
    <source>
        <dbReference type="ARBA" id="ARBA00022989"/>
    </source>
</evidence>
<evidence type="ECO:0000256" key="5">
    <source>
        <dbReference type="SAM" id="MobiDB-lite"/>
    </source>
</evidence>
<evidence type="ECO:0000313" key="7">
    <source>
        <dbReference type="EMBL" id="ACO61414.1"/>
    </source>
</evidence>
<dbReference type="GO" id="GO:0008381">
    <property type="term" value="F:mechanosensitive monoatomic ion channel activity"/>
    <property type="evidence" value="ECO:0007669"/>
    <property type="project" value="TreeGrafter"/>
</dbReference>
<feature type="region of interest" description="Disordered" evidence="5">
    <location>
        <begin position="1"/>
        <end position="23"/>
    </location>
</feature>
<gene>
    <name evidence="7" type="ORF">MICPUN_55964</name>
</gene>
<dbReference type="PANTHER" id="PTHR30266">
    <property type="entry name" value="MECHANOSENSITIVE CHANNEL MSCL"/>
    <property type="match status" value="1"/>
</dbReference>
<name>C1DYF1_MICCC</name>
<evidence type="ECO:0000256" key="4">
    <source>
        <dbReference type="ARBA" id="ARBA00023136"/>
    </source>
</evidence>
<dbReference type="InterPro" id="IPR036019">
    <property type="entry name" value="MscL_channel"/>
</dbReference>
<accession>C1DYF1</accession>
<dbReference type="KEGG" id="mis:MICPUN_55964"/>
<dbReference type="Gene3D" id="1.10.1200.120">
    <property type="entry name" value="Large-conductance mechanosensitive channel, MscL, domain 1"/>
    <property type="match status" value="1"/>
</dbReference>
<evidence type="ECO:0000256" key="6">
    <source>
        <dbReference type="SAM" id="Phobius"/>
    </source>
</evidence>
<keyword evidence="8" id="KW-1185">Reference proteome</keyword>
<dbReference type="AlphaFoldDB" id="C1DYF1"/>
<dbReference type="OrthoDB" id="567387at2759"/>
<keyword evidence="4 6" id="KW-0472">Membrane</keyword>
<dbReference type="SUPFAM" id="SSF81330">
    <property type="entry name" value="Gated mechanosensitive channel"/>
    <property type="match status" value="1"/>
</dbReference>
<dbReference type="InterPro" id="IPR037673">
    <property type="entry name" value="MSC/AndL"/>
</dbReference>
<feature type="transmembrane region" description="Helical" evidence="6">
    <location>
        <begin position="122"/>
        <end position="144"/>
    </location>
</feature>
<dbReference type="Pfam" id="PF01741">
    <property type="entry name" value="MscL"/>
    <property type="match status" value="1"/>
</dbReference>
<comment type="subcellular location">
    <subcellularLocation>
        <location evidence="1">Membrane</location>
        <topology evidence="1">Multi-pass membrane protein</topology>
    </subcellularLocation>
</comment>
<organism evidence="7 8">
    <name type="scientific">Micromonas commoda (strain RCC299 / NOUM17 / CCMP2709)</name>
    <name type="common">Picoplanktonic green alga</name>
    <dbReference type="NCBI Taxonomy" id="296587"/>
    <lineage>
        <taxon>Eukaryota</taxon>
        <taxon>Viridiplantae</taxon>
        <taxon>Chlorophyta</taxon>
        <taxon>Mamiellophyceae</taxon>
        <taxon>Mamiellales</taxon>
        <taxon>Mamiellaceae</taxon>
        <taxon>Micromonas</taxon>
    </lineage>
</organism>
<protein>
    <submittedName>
        <fullName evidence="7">Uncharacterized protein</fullName>
    </submittedName>
</protein>
<evidence type="ECO:0000256" key="2">
    <source>
        <dbReference type="ARBA" id="ARBA00022692"/>
    </source>
</evidence>
<dbReference type="GO" id="GO:0016020">
    <property type="term" value="C:membrane"/>
    <property type="evidence" value="ECO:0007669"/>
    <property type="project" value="UniProtKB-SubCell"/>
</dbReference>
<proteinExistence type="predicted"/>
<dbReference type="GeneID" id="8240873"/>
<dbReference type="OMA" id="CEECASW"/>
<evidence type="ECO:0000313" key="8">
    <source>
        <dbReference type="Proteomes" id="UP000002009"/>
    </source>
</evidence>